<dbReference type="PANTHER" id="PTHR34524:SF6">
    <property type="entry name" value="CALCYPHOSINE LIKE"/>
    <property type="match status" value="1"/>
</dbReference>
<dbReference type="EMBL" id="CAWYQH010000152">
    <property type="protein sequence ID" value="CAK8696235.1"/>
    <property type="molecule type" value="Genomic_DNA"/>
</dbReference>
<dbReference type="Gene3D" id="1.10.238.10">
    <property type="entry name" value="EF-hand"/>
    <property type="match status" value="2"/>
</dbReference>
<dbReference type="InterPro" id="IPR011992">
    <property type="entry name" value="EF-hand-dom_pair"/>
</dbReference>
<proteinExistence type="predicted"/>
<keyword evidence="2" id="KW-0677">Repeat</keyword>
<feature type="domain" description="EF-hand" evidence="4">
    <location>
        <begin position="110"/>
        <end position="145"/>
    </location>
</feature>
<evidence type="ECO:0000313" key="5">
    <source>
        <dbReference type="EMBL" id="CAK8696235.1"/>
    </source>
</evidence>
<protein>
    <recommendedName>
        <fullName evidence="4">EF-hand domain-containing protein</fullName>
    </recommendedName>
</protein>
<dbReference type="SMART" id="SM00054">
    <property type="entry name" value="EFh"/>
    <property type="match status" value="2"/>
</dbReference>
<dbReference type="Proteomes" id="UP001642483">
    <property type="component" value="Unassembled WGS sequence"/>
</dbReference>
<dbReference type="CDD" id="cd00051">
    <property type="entry name" value="EFh"/>
    <property type="match status" value="2"/>
</dbReference>
<evidence type="ECO:0000256" key="1">
    <source>
        <dbReference type="ARBA" id="ARBA00022723"/>
    </source>
</evidence>
<comment type="caution">
    <text evidence="5">The sequence shown here is derived from an EMBL/GenBank/DDBJ whole genome shotgun (WGS) entry which is preliminary data.</text>
</comment>
<keyword evidence="6" id="KW-1185">Reference proteome</keyword>
<evidence type="ECO:0000259" key="4">
    <source>
        <dbReference type="PROSITE" id="PS50222"/>
    </source>
</evidence>
<evidence type="ECO:0000313" key="6">
    <source>
        <dbReference type="Proteomes" id="UP001642483"/>
    </source>
</evidence>
<keyword evidence="1" id="KW-0479">Metal-binding</keyword>
<accession>A0ABP0GXG4</accession>
<dbReference type="Pfam" id="PF13499">
    <property type="entry name" value="EF-hand_7"/>
    <property type="match status" value="1"/>
</dbReference>
<dbReference type="PROSITE" id="PS50222">
    <property type="entry name" value="EF_HAND_2"/>
    <property type="match status" value="2"/>
</dbReference>
<dbReference type="Pfam" id="PF00036">
    <property type="entry name" value="EF-hand_1"/>
    <property type="match status" value="1"/>
</dbReference>
<feature type="domain" description="EF-hand" evidence="4">
    <location>
        <begin position="74"/>
        <end position="109"/>
    </location>
</feature>
<dbReference type="PANTHER" id="PTHR34524">
    <property type="entry name" value="CALCYPHOSIN"/>
    <property type="match status" value="1"/>
</dbReference>
<evidence type="ECO:0000256" key="2">
    <source>
        <dbReference type="ARBA" id="ARBA00022737"/>
    </source>
</evidence>
<dbReference type="InterPro" id="IPR018247">
    <property type="entry name" value="EF_Hand_1_Ca_BS"/>
</dbReference>
<gene>
    <name evidence="5" type="ORF">CVLEPA_LOCUS29404</name>
</gene>
<dbReference type="InterPro" id="IPR051581">
    <property type="entry name" value="Ca-bind"/>
</dbReference>
<dbReference type="SUPFAM" id="SSF47473">
    <property type="entry name" value="EF-hand"/>
    <property type="match status" value="1"/>
</dbReference>
<keyword evidence="3" id="KW-0106">Calcium</keyword>
<dbReference type="InterPro" id="IPR002048">
    <property type="entry name" value="EF_hand_dom"/>
</dbReference>
<reference evidence="5 6" key="1">
    <citation type="submission" date="2024-02" db="EMBL/GenBank/DDBJ databases">
        <authorList>
            <person name="Daric V."/>
            <person name="Darras S."/>
        </authorList>
    </citation>
    <scope>NUCLEOTIDE SEQUENCE [LARGE SCALE GENOMIC DNA]</scope>
</reference>
<sequence length="207" mass="24458">MPETSRHKKELIDKSKRRLLTATDPVEKLRLLCLARGSCGIKNLIRSFKFLDDDQNSLNFLQFKTGLRAFRLHLELKEIKEIFEIFDKDKSGFINFEEFIVKLRPQLSYLRRSLIQRAFRKLDKTGDGLLTVENLRDVYDVKHHPKYMNGEWSEAQVFCKFLETFDSSVRPDGVVTYEEFYNYYAGVSASIDNDAYFDVMMRKAWKL</sequence>
<name>A0ABP0GXG4_CLALP</name>
<evidence type="ECO:0000256" key="3">
    <source>
        <dbReference type="ARBA" id="ARBA00022837"/>
    </source>
</evidence>
<organism evidence="5 6">
    <name type="scientific">Clavelina lepadiformis</name>
    <name type="common">Light-bulb sea squirt</name>
    <name type="synonym">Ascidia lepadiformis</name>
    <dbReference type="NCBI Taxonomy" id="159417"/>
    <lineage>
        <taxon>Eukaryota</taxon>
        <taxon>Metazoa</taxon>
        <taxon>Chordata</taxon>
        <taxon>Tunicata</taxon>
        <taxon>Ascidiacea</taxon>
        <taxon>Aplousobranchia</taxon>
        <taxon>Clavelinidae</taxon>
        <taxon>Clavelina</taxon>
    </lineage>
</organism>
<dbReference type="PROSITE" id="PS00018">
    <property type="entry name" value="EF_HAND_1"/>
    <property type="match status" value="1"/>
</dbReference>